<reference evidence="1 2" key="1">
    <citation type="submission" date="2017-07" db="EMBL/GenBank/DDBJ databases">
        <authorList>
            <person name="Talla V."/>
            <person name="Backstrom N."/>
        </authorList>
    </citation>
    <scope>NUCLEOTIDE SEQUENCE [LARGE SCALE GENOMIC DNA]</scope>
</reference>
<gene>
    <name evidence="1" type="ORF">LSINAPIS_LOCUS8248</name>
</gene>
<name>A0A5E4QH43_9NEOP</name>
<protein>
    <submittedName>
        <fullName evidence="1">Uncharacterized protein</fullName>
    </submittedName>
</protein>
<evidence type="ECO:0000313" key="1">
    <source>
        <dbReference type="EMBL" id="VVC96842.1"/>
    </source>
</evidence>
<dbReference type="EMBL" id="FZQP02002902">
    <property type="protein sequence ID" value="VVC96842.1"/>
    <property type="molecule type" value="Genomic_DNA"/>
</dbReference>
<accession>A0A5E4QH43</accession>
<dbReference type="AlphaFoldDB" id="A0A5E4QH43"/>
<keyword evidence="2" id="KW-1185">Reference proteome</keyword>
<proteinExistence type="predicted"/>
<sequence>MSSGSRAYTLQLRSLARHDDDAPAPPAVQHSCEVNFVIRCIITALLSLKCSFCIKKQVYLNWAKLNKIENFDMR</sequence>
<organism evidence="1 2">
    <name type="scientific">Leptidea sinapis</name>
    <dbReference type="NCBI Taxonomy" id="189913"/>
    <lineage>
        <taxon>Eukaryota</taxon>
        <taxon>Metazoa</taxon>
        <taxon>Ecdysozoa</taxon>
        <taxon>Arthropoda</taxon>
        <taxon>Hexapoda</taxon>
        <taxon>Insecta</taxon>
        <taxon>Pterygota</taxon>
        <taxon>Neoptera</taxon>
        <taxon>Endopterygota</taxon>
        <taxon>Lepidoptera</taxon>
        <taxon>Glossata</taxon>
        <taxon>Ditrysia</taxon>
        <taxon>Papilionoidea</taxon>
        <taxon>Pieridae</taxon>
        <taxon>Dismorphiinae</taxon>
        <taxon>Leptidea</taxon>
    </lineage>
</organism>
<dbReference type="Proteomes" id="UP000324832">
    <property type="component" value="Unassembled WGS sequence"/>
</dbReference>
<evidence type="ECO:0000313" key="2">
    <source>
        <dbReference type="Proteomes" id="UP000324832"/>
    </source>
</evidence>